<protein>
    <submittedName>
        <fullName evidence="1">Uncharacterized protein</fullName>
    </submittedName>
</protein>
<reference evidence="1" key="1">
    <citation type="submission" date="2019-11" db="EMBL/GenBank/DDBJ databases">
        <authorList>
            <person name="Feng L."/>
        </authorList>
    </citation>
    <scope>NUCLEOTIDE SEQUENCE</scope>
    <source>
        <strain evidence="1">AundefinedLFYP135</strain>
    </source>
</reference>
<dbReference type="EMBL" id="CACRSL010000003">
    <property type="protein sequence ID" value="VYT12236.1"/>
    <property type="molecule type" value="Genomic_DNA"/>
</dbReference>
<dbReference type="AlphaFoldDB" id="A0A6N2U9R8"/>
<evidence type="ECO:0000313" key="1">
    <source>
        <dbReference type="EMBL" id="VYT12236.1"/>
    </source>
</evidence>
<proteinExistence type="predicted"/>
<sequence>MKRYIEQDAVEKMLEDAQLISDGEFCGYCTEDVNLDSIPAADVVEVVRCRECEQGGKSANFPGMVYCKNTRTYTNPDDFCSRGKKEETE</sequence>
<gene>
    <name evidence="1" type="ORF">AULFYP135_01731</name>
</gene>
<name>A0A6N2U9R8_9FIRM</name>
<organism evidence="1">
    <name type="scientific">uncultured Anaerotruncus sp</name>
    <dbReference type="NCBI Taxonomy" id="905011"/>
    <lineage>
        <taxon>Bacteria</taxon>
        <taxon>Bacillati</taxon>
        <taxon>Bacillota</taxon>
        <taxon>Clostridia</taxon>
        <taxon>Eubacteriales</taxon>
        <taxon>Oscillospiraceae</taxon>
        <taxon>Anaerotruncus</taxon>
        <taxon>environmental samples</taxon>
    </lineage>
</organism>
<accession>A0A6N2U9R8</accession>